<keyword evidence="3" id="KW-1185">Reference proteome</keyword>
<organism evidence="2 3">
    <name type="scientific">Streptomyces sviceus (strain ATCC 29083 / DSM 924 / JCM 4929 / NBRC 13980 / NCIMB 11184 / NRRL 5439 / UC 5370)</name>
    <dbReference type="NCBI Taxonomy" id="463191"/>
    <lineage>
        <taxon>Bacteria</taxon>
        <taxon>Bacillati</taxon>
        <taxon>Actinomycetota</taxon>
        <taxon>Actinomycetes</taxon>
        <taxon>Kitasatosporales</taxon>
        <taxon>Streptomycetaceae</taxon>
        <taxon>Streptomyces</taxon>
    </lineage>
</organism>
<name>B5I7L1_STRX2</name>
<dbReference type="HOGENOM" id="CLU_2620665_0_0_11"/>
<sequence>MSEAGAPCVVGHGIAGPVDIRDGRGRPLHHMDVGGGAVQVALCKGESALITARGDRPEPTVTPVRPNEDAPRWGLPPI</sequence>
<evidence type="ECO:0000313" key="3">
    <source>
        <dbReference type="Proteomes" id="UP000002785"/>
    </source>
</evidence>
<feature type="region of interest" description="Disordered" evidence="1">
    <location>
        <begin position="53"/>
        <end position="78"/>
    </location>
</feature>
<dbReference type="eggNOG" id="COG1554">
    <property type="taxonomic scope" value="Bacteria"/>
</dbReference>
<gene>
    <name evidence="2" type="ORF">SSEG_07646</name>
</gene>
<dbReference type="AlphaFoldDB" id="B5I7L1"/>
<dbReference type="Proteomes" id="UP000002785">
    <property type="component" value="Chromosome"/>
</dbReference>
<evidence type="ECO:0000313" key="2">
    <source>
        <dbReference type="EMBL" id="EDY61066.1"/>
    </source>
</evidence>
<evidence type="ECO:0000256" key="1">
    <source>
        <dbReference type="SAM" id="MobiDB-lite"/>
    </source>
</evidence>
<protein>
    <submittedName>
        <fullName evidence="2">Uncharacterized protein</fullName>
    </submittedName>
</protein>
<dbReference type="EMBL" id="CM000951">
    <property type="protein sequence ID" value="EDY61066.1"/>
    <property type="molecule type" value="Genomic_DNA"/>
</dbReference>
<accession>B5I7L1</accession>
<reference evidence="2" key="1">
    <citation type="submission" date="2009-10" db="EMBL/GenBank/DDBJ databases">
        <title>The genome sequence of Streptomyces sviceus strain ATCC 29083.</title>
        <authorList>
            <consortium name="The Broad Institute Genome Sequencing Platform"/>
            <consortium name="Broad Institute Microbial Sequencing Center"/>
            <person name="Fischbach M."/>
            <person name="Godfrey P."/>
            <person name="Ward D."/>
            <person name="Young S."/>
            <person name="Zeng Q."/>
            <person name="Koehrsen M."/>
            <person name="Alvarado L."/>
            <person name="Berlin A.M."/>
            <person name="Bochicchio J."/>
            <person name="Borenstein D."/>
            <person name="Chapman S.B."/>
            <person name="Chen Z."/>
            <person name="Engels R."/>
            <person name="Freedman E."/>
            <person name="Gellesch M."/>
            <person name="Goldberg J."/>
            <person name="Griggs A."/>
            <person name="Gujja S."/>
            <person name="Heilman E.R."/>
            <person name="Heiman D.I."/>
            <person name="Hepburn T.A."/>
            <person name="Howarth C."/>
            <person name="Jen D."/>
            <person name="Larson L."/>
            <person name="Lewis B."/>
            <person name="Mehta T."/>
            <person name="Park D."/>
            <person name="Pearson M."/>
            <person name="Richards J."/>
            <person name="Roberts A."/>
            <person name="Saif S."/>
            <person name="Shea T.D."/>
            <person name="Shenoy N."/>
            <person name="Sisk P."/>
            <person name="Stolte C."/>
            <person name="Sykes S.N."/>
            <person name="Thomson T."/>
            <person name="Walk T."/>
            <person name="White J."/>
            <person name="Yandava C."/>
            <person name="Straight P."/>
            <person name="Clardy J."/>
            <person name="Hung D."/>
            <person name="Kolter R."/>
            <person name="Mekalanos J."/>
            <person name="Walker S."/>
            <person name="Walsh C.T."/>
            <person name="Wieland-Brown L.C."/>
            <person name="Haas B."/>
            <person name="Nusbaum C."/>
            <person name="Birren B."/>
        </authorList>
    </citation>
    <scope>NUCLEOTIDE SEQUENCE [LARGE SCALE GENOMIC DNA]</scope>
    <source>
        <strain evidence="2">ATCC 29083</strain>
    </source>
</reference>
<proteinExistence type="predicted"/>